<keyword evidence="4" id="KW-1185">Reference proteome</keyword>
<evidence type="ECO:0000256" key="1">
    <source>
        <dbReference type="ARBA" id="ARBA00022679"/>
    </source>
</evidence>
<dbReference type="PANTHER" id="PTHR44068">
    <property type="entry name" value="ZGC:194242"/>
    <property type="match status" value="1"/>
</dbReference>
<dbReference type="GO" id="GO:0008757">
    <property type="term" value="F:S-adenosylmethionine-dependent methyltransferase activity"/>
    <property type="evidence" value="ECO:0007669"/>
    <property type="project" value="InterPro"/>
</dbReference>
<dbReference type="PANTHER" id="PTHR44068:SF11">
    <property type="entry name" value="GERANYL DIPHOSPHATE 2-C-METHYLTRANSFERASE"/>
    <property type="match status" value="1"/>
</dbReference>
<gene>
    <name evidence="3" type="ORF">DUE52_22775</name>
</gene>
<dbReference type="OrthoDB" id="9805171at2"/>
<keyword evidence="1 3" id="KW-0808">Transferase</keyword>
<feature type="domain" description="Methyltransferase type 11" evidence="2">
    <location>
        <begin position="60"/>
        <end position="152"/>
    </location>
</feature>
<evidence type="ECO:0000313" key="4">
    <source>
        <dbReference type="Proteomes" id="UP000253383"/>
    </source>
</evidence>
<dbReference type="InterPro" id="IPR013216">
    <property type="entry name" value="Methyltransf_11"/>
</dbReference>
<dbReference type="EMBL" id="QOWE01000021">
    <property type="protein sequence ID" value="RCR67141.1"/>
    <property type="molecule type" value="Genomic_DNA"/>
</dbReference>
<evidence type="ECO:0000313" key="3">
    <source>
        <dbReference type="EMBL" id="RCR67141.1"/>
    </source>
</evidence>
<organism evidence="3 4">
    <name type="scientific">Larkinella punicea</name>
    <dbReference type="NCBI Taxonomy" id="2315727"/>
    <lineage>
        <taxon>Bacteria</taxon>
        <taxon>Pseudomonadati</taxon>
        <taxon>Bacteroidota</taxon>
        <taxon>Cytophagia</taxon>
        <taxon>Cytophagales</taxon>
        <taxon>Spirosomataceae</taxon>
        <taxon>Larkinella</taxon>
    </lineage>
</organism>
<dbReference type="Gene3D" id="3.40.50.150">
    <property type="entry name" value="Vaccinia Virus protein VP39"/>
    <property type="match status" value="1"/>
</dbReference>
<accession>A0A368JLX0</accession>
<dbReference type="AlphaFoldDB" id="A0A368JLX0"/>
<dbReference type="CDD" id="cd02440">
    <property type="entry name" value="AdoMet_MTases"/>
    <property type="match status" value="1"/>
</dbReference>
<dbReference type="Proteomes" id="UP000253383">
    <property type="component" value="Unassembled WGS sequence"/>
</dbReference>
<dbReference type="Pfam" id="PF08241">
    <property type="entry name" value="Methyltransf_11"/>
    <property type="match status" value="1"/>
</dbReference>
<reference evidence="3 4" key="1">
    <citation type="submission" date="2018-07" db="EMBL/GenBank/DDBJ databases">
        <title>Genome analysis of Larkinella rosea.</title>
        <authorList>
            <person name="Zhou Z."/>
            <person name="Wang G."/>
        </authorList>
    </citation>
    <scope>NUCLEOTIDE SEQUENCE [LARGE SCALE GENOMIC DNA]</scope>
    <source>
        <strain evidence="4">zzj9</strain>
    </source>
</reference>
<name>A0A368JLX0_9BACT</name>
<keyword evidence="3" id="KW-0489">Methyltransferase</keyword>
<dbReference type="InterPro" id="IPR029063">
    <property type="entry name" value="SAM-dependent_MTases_sf"/>
</dbReference>
<proteinExistence type="predicted"/>
<dbReference type="SUPFAM" id="SSF53335">
    <property type="entry name" value="S-adenosyl-L-methionine-dependent methyltransferases"/>
    <property type="match status" value="1"/>
</dbReference>
<protein>
    <submittedName>
        <fullName evidence="3">Class I SAM-dependent methyltransferase</fullName>
    </submittedName>
</protein>
<dbReference type="RefSeq" id="WP_114408373.1">
    <property type="nucleotide sequence ID" value="NZ_QOWE01000021.1"/>
</dbReference>
<dbReference type="InterPro" id="IPR050447">
    <property type="entry name" value="Erg6_SMT_methyltransf"/>
</dbReference>
<comment type="caution">
    <text evidence="3">The sequence shown here is derived from an EMBL/GenBank/DDBJ whole genome shotgun (WGS) entry which is preliminary data.</text>
</comment>
<sequence>MNAKQQVHDFWNEASCGEDLYLKGETLRQKYHQQAKERYSLEPYIADFADFQSFAERQVLEIGVGLGADHQKFAEAHANLHGCDLTERAIAHTRERLALFSLRSELRVADAENLPYESNTFDLVYSWGVIHHSPDTQRVTDEILRILKPGGLAKVMIYHKHSWVGYLLWLRYALARGKPTTDLAAIYANHLESPGTKAYSKTEALRLFAQFRQVSIKTVLTHADLLTSQAGQRHRSWLLTISRRLYPRWLIKTFFPGHGLYMMISAIK</sequence>
<evidence type="ECO:0000259" key="2">
    <source>
        <dbReference type="Pfam" id="PF08241"/>
    </source>
</evidence>
<dbReference type="GO" id="GO:0032259">
    <property type="term" value="P:methylation"/>
    <property type="evidence" value="ECO:0007669"/>
    <property type="project" value="UniProtKB-KW"/>
</dbReference>